<reference evidence="2 3" key="1">
    <citation type="submission" date="2018-03" db="EMBL/GenBank/DDBJ databases">
        <title>Genomic Encyclopedia of Archaeal and Bacterial Type Strains, Phase II (KMG-II): from individual species to whole genera.</title>
        <authorList>
            <person name="Goeker M."/>
        </authorList>
    </citation>
    <scope>NUCLEOTIDE SEQUENCE [LARGE SCALE GENOMIC DNA]</scope>
    <source>
        <strain evidence="2 3">DSM 45312</strain>
    </source>
</reference>
<dbReference type="Proteomes" id="UP000240542">
    <property type="component" value="Unassembled WGS sequence"/>
</dbReference>
<dbReference type="AlphaFoldDB" id="A0A2P8DG29"/>
<accession>A0A2P8DG29</accession>
<feature type="region of interest" description="Disordered" evidence="1">
    <location>
        <begin position="1"/>
        <end position="31"/>
    </location>
</feature>
<name>A0A2P8DG29_9ACTN</name>
<protein>
    <recommendedName>
        <fullName evidence="4">ATP/GTP-binding protein</fullName>
    </recommendedName>
</protein>
<evidence type="ECO:0008006" key="4">
    <source>
        <dbReference type="Google" id="ProtNLM"/>
    </source>
</evidence>
<dbReference type="RefSeq" id="WP_245928876.1">
    <property type="nucleotide sequence ID" value="NZ_PYGA01000012.1"/>
</dbReference>
<dbReference type="EMBL" id="PYGA01000012">
    <property type="protein sequence ID" value="PSK96171.1"/>
    <property type="molecule type" value="Genomic_DNA"/>
</dbReference>
<gene>
    <name evidence="2" type="ORF">CLV63_11253</name>
</gene>
<keyword evidence="3" id="KW-1185">Reference proteome</keyword>
<evidence type="ECO:0000313" key="2">
    <source>
        <dbReference type="EMBL" id="PSK96171.1"/>
    </source>
</evidence>
<evidence type="ECO:0000256" key="1">
    <source>
        <dbReference type="SAM" id="MobiDB-lite"/>
    </source>
</evidence>
<sequence length="191" mass="19592">METREATDDVDCSASAAGAAEGGGGGEEVSPEVLAEQARASMRLPEPVMAGSPRLGAEQLVHVPVWLWVERAAWKPVSARAEVTGGSVSVRATPQTARWSLGDGRTVACKGPGTRYVPGRHDPASESPTCGATFTRSSAGEPGGSFDVGVAITWDVEWETSEGRGGALEPLVTSAETGVVVSESAGVVTRS</sequence>
<comment type="caution">
    <text evidence="2">The sequence shown here is derived from an EMBL/GenBank/DDBJ whole genome shotgun (WGS) entry which is preliminary data.</text>
</comment>
<evidence type="ECO:0000313" key="3">
    <source>
        <dbReference type="Proteomes" id="UP000240542"/>
    </source>
</evidence>
<organism evidence="2 3">
    <name type="scientific">Murinocardiopsis flavida</name>
    <dbReference type="NCBI Taxonomy" id="645275"/>
    <lineage>
        <taxon>Bacteria</taxon>
        <taxon>Bacillati</taxon>
        <taxon>Actinomycetota</taxon>
        <taxon>Actinomycetes</taxon>
        <taxon>Streptosporangiales</taxon>
        <taxon>Nocardiopsidaceae</taxon>
        <taxon>Murinocardiopsis</taxon>
    </lineage>
</organism>
<proteinExistence type="predicted"/>